<organism evidence="2 3">
    <name type="scientific">Colletotrichum tanaceti</name>
    <dbReference type="NCBI Taxonomy" id="1306861"/>
    <lineage>
        <taxon>Eukaryota</taxon>
        <taxon>Fungi</taxon>
        <taxon>Dikarya</taxon>
        <taxon>Ascomycota</taxon>
        <taxon>Pezizomycotina</taxon>
        <taxon>Sordariomycetes</taxon>
        <taxon>Hypocreomycetidae</taxon>
        <taxon>Glomerellales</taxon>
        <taxon>Glomerellaceae</taxon>
        <taxon>Colletotrichum</taxon>
        <taxon>Colletotrichum destructivum species complex</taxon>
    </lineage>
</organism>
<feature type="compositionally biased region" description="Basic and acidic residues" evidence="1">
    <location>
        <begin position="343"/>
        <end position="355"/>
    </location>
</feature>
<proteinExistence type="predicted"/>
<sequence length="534" mass="58106">MRCILLDSDGAPAGYSRITLNERPFTVSDAVCTRLAEAAAGEHRRVTRDIFMTLCQLFREKTSGQNFAEPSSADKKGYGQGWEDAHAMVYGLAIQVLGGPLYNNDSQPEFSAELVDGGDEKPFITAMRTIARSVPESLSETCHPGDTDPGRQQKLSEGPSSLLDRQSNAERTEQTDPDKMGSTRMSKDNKEDEEKEGWLEETLRNRFSPGPNDEVEQDSMSLASQASSTPINTPSAVSMSDSVLRALATPPPSTSSSSSKPGPSTPNRPKPRRPNTSRHDGNLKRSDIIRGLDTTALLTHFERQSRLAERRIAAELARTSILRQAILQDRFFGRVPSFVGTPDARDPVGGRRGEYNDDQDDNAGVANEINDPFLGEAQQNRAVREVKTLFRQWRRAAVDANMDAGVLDEGIRTFEGGGEGEQDNNNNNNSTRPMVDDSAIPYLGSEVPIAGRGDNATVPSSGSESVYSSDGLWLTGSPQRFTASPEHFDEASPPMSPCMQRQYRLMIDRLASRNAYSSSSSPGSGSGSGSDHGH</sequence>
<dbReference type="AlphaFoldDB" id="A0A4V6DHF9"/>
<feature type="region of interest" description="Disordered" evidence="1">
    <location>
        <begin position="342"/>
        <end position="373"/>
    </location>
</feature>
<keyword evidence="3" id="KW-1185">Reference proteome</keyword>
<reference evidence="2 3" key="1">
    <citation type="journal article" date="2019" name="PLoS ONE">
        <title>Comparative genome analysis indicates high evolutionary potential of pathogenicity genes in Colletotrichum tanaceti.</title>
        <authorList>
            <person name="Lelwala R.V."/>
            <person name="Korhonen P.K."/>
            <person name="Young N.D."/>
            <person name="Scott J.B."/>
            <person name="Ades P.A."/>
            <person name="Gasser R.B."/>
            <person name="Taylor P.W.J."/>
        </authorList>
    </citation>
    <scope>NUCLEOTIDE SEQUENCE [LARGE SCALE GENOMIC DNA]</scope>
    <source>
        <strain evidence="2">BRIP57314</strain>
    </source>
</reference>
<dbReference type="EMBL" id="PJEX01000457">
    <property type="protein sequence ID" value="TKW49946.1"/>
    <property type="molecule type" value="Genomic_DNA"/>
</dbReference>
<feature type="compositionally biased region" description="Basic and acidic residues" evidence="1">
    <location>
        <begin position="167"/>
        <end position="204"/>
    </location>
</feature>
<dbReference type="Proteomes" id="UP000310108">
    <property type="component" value="Unassembled WGS sequence"/>
</dbReference>
<feature type="compositionally biased region" description="Polar residues" evidence="1">
    <location>
        <begin position="218"/>
        <end position="241"/>
    </location>
</feature>
<feature type="region of interest" description="Disordered" evidence="1">
    <location>
        <begin position="411"/>
        <end position="434"/>
    </location>
</feature>
<feature type="compositionally biased region" description="Polar residues" evidence="1">
    <location>
        <begin position="153"/>
        <end position="166"/>
    </location>
</feature>
<accession>A0A4V6DHF9</accession>
<name>A0A4V6DHF9_9PEZI</name>
<feature type="region of interest" description="Disordered" evidence="1">
    <location>
        <begin position="135"/>
        <end position="286"/>
    </location>
</feature>
<feature type="region of interest" description="Disordered" evidence="1">
    <location>
        <begin position="514"/>
        <end position="534"/>
    </location>
</feature>
<feature type="compositionally biased region" description="Gly residues" evidence="1">
    <location>
        <begin position="524"/>
        <end position="534"/>
    </location>
</feature>
<evidence type="ECO:0000313" key="2">
    <source>
        <dbReference type="EMBL" id="TKW49946.1"/>
    </source>
</evidence>
<evidence type="ECO:0000256" key="1">
    <source>
        <dbReference type="SAM" id="MobiDB-lite"/>
    </source>
</evidence>
<feature type="compositionally biased region" description="Basic and acidic residues" evidence="1">
    <location>
        <begin position="277"/>
        <end position="286"/>
    </location>
</feature>
<protein>
    <submittedName>
        <fullName evidence="2">Uncharacterized protein</fullName>
    </submittedName>
</protein>
<evidence type="ECO:0000313" key="3">
    <source>
        <dbReference type="Proteomes" id="UP000310108"/>
    </source>
</evidence>
<gene>
    <name evidence="2" type="ORF">CTA1_1328</name>
</gene>
<comment type="caution">
    <text evidence="2">The sequence shown here is derived from an EMBL/GenBank/DDBJ whole genome shotgun (WGS) entry which is preliminary data.</text>
</comment>